<accession>A0A2I0KPF0</accession>
<evidence type="ECO:0000256" key="3">
    <source>
        <dbReference type="ARBA" id="ARBA00022454"/>
    </source>
</evidence>
<dbReference type="InterPro" id="IPR008685">
    <property type="entry name" value="Centromere_Mis12"/>
</dbReference>
<feature type="compositionally biased region" description="Low complexity" evidence="11">
    <location>
        <begin position="306"/>
        <end position="320"/>
    </location>
</feature>
<organism evidence="12 13">
    <name type="scientific">Punica granatum</name>
    <name type="common">Pomegranate</name>
    <dbReference type="NCBI Taxonomy" id="22663"/>
    <lineage>
        <taxon>Eukaryota</taxon>
        <taxon>Viridiplantae</taxon>
        <taxon>Streptophyta</taxon>
        <taxon>Embryophyta</taxon>
        <taxon>Tracheophyta</taxon>
        <taxon>Spermatophyta</taxon>
        <taxon>Magnoliopsida</taxon>
        <taxon>eudicotyledons</taxon>
        <taxon>Gunneridae</taxon>
        <taxon>Pentapetalae</taxon>
        <taxon>rosids</taxon>
        <taxon>malvids</taxon>
        <taxon>Myrtales</taxon>
        <taxon>Lythraceae</taxon>
        <taxon>Punica</taxon>
    </lineage>
</organism>
<evidence type="ECO:0000256" key="6">
    <source>
        <dbReference type="ARBA" id="ARBA00022838"/>
    </source>
</evidence>
<reference evidence="12 13" key="1">
    <citation type="submission" date="2017-11" db="EMBL/GenBank/DDBJ databases">
        <title>De-novo sequencing of pomegranate (Punica granatum L.) genome.</title>
        <authorList>
            <person name="Akparov Z."/>
            <person name="Amiraslanov A."/>
            <person name="Hajiyeva S."/>
            <person name="Abbasov M."/>
            <person name="Kaur K."/>
            <person name="Hamwieh A."/>
            <person name="Solovyev V."/>
            <person name="Salamov A."/>
            <person name="Braich B."/>
            <person name="Kosarev P."/>
            <person name="Mahmoud A."/>
            <person name="Hajiyev E."/>
            <person name="Babayeva S."/>
            <person name="Izzatullayeva V."/>
            <person name="Mammadov A."/>
            <person name="Mammadov A."/>
            <person name="Sharifova S."/>
            <person name="Ojaghi J."/>
            <person name="Eynullazada K."/>
            <person name="Bayramov B."/>
            <person name="Abdulazimova A."/>
            <person name="Shahmuradov I."/>
        </authorList>
    </citation>
    <scope>NUCLEOTIDE SEQUENCE [LARGE SCALE GENOMIC DNA]</scope>
    <source>
        <strain evidence="13">cv. AG2017</strain>
        <tissue evidence="12">Leaf</tissue>
    </source>
</reference>
<keyword evidence="4" id="KW-0132">Cell division</keyword>
<sequence length="320" mass="35919">MEGGGESEATFESLKLNPQIFINEVLNSVDDLLDEALRYYHQQASASLKTGGTDRDQDLSKGVDTMRNMVQSVLDSHLGMWEKYCLRHCFKVPEGFSLTKPDELPDGDSFMDTEPDTQLETLRNKLYQATKESAELSQELQALERQSVSSDHSRKIVNEVLQSCEQSSANEMIQEIMRSADELRLKIGTLKNQRTEEKGFQRIKDLKIDYLNKDVSLTERVKGYLFSLFQVHTSAAKRLLVQMLKSSPLAFLLMLPGCPSTWATSSVVLAFGAFEPETLNRAGDNLWKEEEAAVPAHRHSIRSCRSSQQNSQFSGSGAIA</sequence>
<dbReference type="Pfam" id="PF05859">
    <property type="entry name" value="Mis12"/>
    <property type="match status" value="1"/>
</dbReference>
<keyword evidence="7 10" id="KW-0175">Coiled coil</keyword>
<keyword evidence="3" id="KW-0158">Chromosome</keyword>
<evidence type="ECO:0000256" key="11">
    <source>
        <dbReference type="SAM" id="MobiDB-lite"/>
    </source>
</evidence>
<evidence type="ECO:0000256" key="4">
    <source>
        <dbReference type="ARBA" id="ARBA00022618"/>
    </source>
</evidence>
<evidence type="ECO:0000256" key="9">
    <source>
        <dbReference type="ARBA" id="ARBA00023328"/>
    </source>
</evidence>
<dbReference type="GO" id="GO:0005634">
    <property type="term" value="C:nucleus"/>
    <property type="evidence" value="ECO:0007669"/>
    <property type="project" value="InterPro"/>
</dbReference>
<keyword evidence="8" id="KW-0131">Cell cycle</keyword>
<dbReference type="GO" id="GO:0051382">
    <property type="term" value="P:kinetochore assembly"/>
    <property type="evidence" value="ECO:0007669"/>
    <property type="project" value="TreeGrafter"/>
</dbReference>
<keyword evidence="5" id="KW-0498">Mitosis</keyword>
<dbReference type="EMBL" id="PGOL01000459">
    <property type="protein sequence ID" value="PKI70352.1"/>
    <property type="molecule type" value="Genomic_DNA"/>
</dbReference>
<gene>
    <name evidence="12" type="ORF">CRG98_009232</name>
</gene>
<comment type="caution">
    <text evidence="12">The sequence shown here is derived from an EMBL/GenBank/DDBJ whole genome shotgun (WGS) entry which is preliminary data.</text>
</comment>
<evidence type="ECO:0000256" key="10">
    <source>
        <dbReference type="SAM" id="Coils"/>
    </source>
</evidence>
<evidence type="ECO:0000313" key="13">
    <source>
        <dbReference type="Proteomes" id="UP000233551"/>
    </source>
</evidence>
<dbReference type="PANTHER" id="PTHR14527">
    <property type="entry name" value="PROTEIN MIS12 HOMOLOG"/>
    <property type="match status" value="1"/>
</dbReference>
<dbReference type="PANTHER" id="PTHR14527:SF2">
    <property type="entry name" value="PROTEIN MIS12 HOMOLOG"/>
    <property type="match status" value="1"/>
</dbReference>
<protein>
    <recommendedName>
        <fullName evidence="14">Protein MIS12 homolog</fullName>
    </recommendedName>
</protein>
<dbReference type="GO" id="GO:0000444">
    <property type="term" value="C:MIS12/MIND type complex"/>
    <property type="evidence" value="ECO:0007669"/>
    <property type="project" value="TreeGrafter"/>
</dbReference>
<evidence type="ECO:0000256" key="7">
    <source>
        <dbReference type="ARBA" id="ARBA00023054"/>
    </source>
</evidence>
<dbReference type="Proteomes" id="UP000233551">
    <property type="component" value="Unassembled WGS sequence"/>
</dbReference>
<dbReference type="GO" id="GO:0051301">
    <property type="term" value="P:cell division"/>
    <property type="evidence" value="ECO:0007669"/>
    <property type="project" value="UniProtKB-KW"/>
</dbReference>
<feature type="region of interest" description="Disordered" evidence="11">
    <location>
        <begin position="298"/>
        <end position="320"/>
    </location>
</feature>
<evidence type="ECO:0000313" key="12">
    <source>
        <dbReference type="EMBL" id="PKI70352.1"/>
    </source>
</evidence>
<proteinExistence type="inferred from homology"/>
<dbReference type="STRING" id="22663.A0A2I0KPF0"/>
<evidence type="ECO:0000256" key="5">
    <source>
        <dbReference type="ARBA" id="ARBA00022776"/>
    </source>
</evidence>
<dbReference type="AlphaFoldDB" id="A0A2I0KPF0"/>
<evidence type="ECO:0008006" key="14">
    <source>
        <dbReference type="Google" id="ProtNLM"/>
    </source>
</evidence>
<dbReference type="GO" id="GO:0000070">
    <property type="term" value="P:mitotic sister chromatid segregation"/>
    <property type="evidence" value="ECO:0007669"/>
    <property type="project" value="TreeGrafter"/>
</dbReference>
<comment type="similarity">
    <text evidence="2">Belongs to the mis12 family.</text>
</comment>
<keyword evidence="6" id="KW-0995">Kinetochore</keyword>
<evidence type="ECO:0000256" key="1">
    <source>
        <dbReference type="ARBA" id="ARBA00004629"/>
    </source>
</evidence>
<keyword evidence="9" id="KW-0137">Centromere</keyword>
<feature type="coiled-coil region" evidence="10">
    <location>
        <begin position="119"/>
        <end position="146"/>
    </location>
</feature>
<keyword evidence="13" id="KW-1185">Reference proteome</keyword>
<comment type="subcellular location">
    <subcellularLocation>
        <location evidence="1">Chromosome</location>
        <location evidence="1">Centromere</location>
        <location evidence="1">Kinetochore</location>
    </subcellularLocation>
</comment>
<name>A0A2I0KPF0_PUNGR</name>
<evidence type="ECO:0000256" key="2">
    <source>
        <dbReference type="ARBA" id="ARBA00008643"/>
    </source>
</evidence>
<evidence type="ECO:0000256" key="8">
    <source>
        <dbReference type="ARBA" id="ARBA00023306"/>
    </source>
</evidence>